<dbReference type="Proteomes" id="UP000618952">
    <property type="component" value="Unassembled WGS sequence"/>
</dbReference>
<feature type="domain" description="DUF3347" evidence="1">
    <location>
        <begin position="142"/>
        <end position="231"/>
    </location>
</feature>
<dbReference type="InterPro" id="IPR036163">
    <property type="entry name" value="HMA_dom_sf"/>
</dbReference>
<dbReference type="EMBL" id="JACLHY010000005">
    <property type="protein sequence ID" value="MBC8767790.1"/>
    <property type="molecule type" value="Genomic_DNA"/>
</dbReference>
<dbReference type="Gene3D" id="3.30.70.100">
    <property type="match status" value="1"/>
</dbReference>
<proteinExistence type="predicted"/>
<keyword evidence="3" id="KW-1185">Reference proteome</keyword>
<dbReference type="InterPro" id="IPR021782">
    <property type="entry name" value="DUF3347"/>
</dbReference>
<dbReference type="Pfam" id="PF11827">
    <property type="entry name" value="DUF3347"/>
    <property type="match status" value="1"/>
</dbReference>
<sequence length="278" mass="31165">MAISLLLSLTVCIAQTNNKKSESLKIYGNCAMCEKTIEKAGNLNNEATVDWNKDTKMAIISYDSLATSKEDILKRIALAGYDSDIFFAPDDTYANLPECCQYERAKKDAHNMESHDMKMVNDHSQHGAMSQDSQDKNALSSVFENYFTLKDALVKTDRPLASTSAEGLLKSVKEVQMNKLPMDVHMVWMKVIENLNEDLAGMVATKDVGKQRDYFMSLSKNMYEVMKVSKSQTPVYYQFCPMANGGKGANWLSRDEVIKNPYYGAQMLSCGNTVETIN</sequence>
<evidence type="ECO:0000313" key="2">
    <source>
        <dbReference type="EMBL" id="MBC8767790.1"/>
    </source>
</evidence>
<evidence type="ECO:0000259" key="1">
    <source>
        <dbReference type="Pfam" id="PF11827"/>
    </source>
</evidence>
<name>A0ABR7QLI4_9FLAO</name>
<protein>
    <submittedName>
        <fullName evidence="2">DUF3347 domain-containing protein</fullName>
    </submittedName>
</protein>
<organism evidence="2 3">
    <name type="scientific">Arenibacter arenosicollis</name>
    <dbReference type="NCBI Taxonomy" id="2762274"/>
    <lineage>
        <taxon>Bacteria</taxon>
        <taxon>Pseudomonadati</taxon>
        <taxon>Bacteroidota</taxon>
        <taxon>Flavobacteriia</taxon>
        <taxon>Flavobacteriales</taxon>
        <taxon>Flavobacteriaceae</taxon>
        <taxon>Arenibacter</taxon>
    </lineage>
</organism>
<dbReference type="CDD" id="cd00371">
    <property type="entry name" value="HMA"/>
    <property type="match status" value="1"/>
</dbReference>
<gene>
    <name evidence="2" type="ORF">H4O18_07295</name>
</gene>
<comment type="caution">
    <text evidence="2">The sequence shown here is derived from an EMBL/GenBank/DDBJ whole genome shotgun (WGS) entry which is preliminary data.</text>
</comment>
<dbReference type="SUPFAM" id="SSF55008">
    <property type="entry name" value="HMA, heavy metal-associated domain"/>
    <property type="match status" value="1"/>
</dbReference>
<evidence type="ECO:0000313" key="3">
    <source>
        <dbReference type="Proteomes" id="UP000618952"/>
    </source>
</evidence>
<reference evidence="2 3" key="1">
    <citation type="submission" date="2020-08" db="EMBL/GenBank/DDBJ databases">
        <title>Arenibacter gaetbuli sp. nov., isolated from a sand dune.</title>
        <authorList>
            <person name="Park S."/>
            <person name="Yoon J.-H."/>
        </authorList>
    </citation>
    <scope>NUCLEOTIDE SEQUENCE [LARGE SCALE GENOMIC DNA]</scope>
    <source>
        <strain evidence="2 3">BSSL-BM3</strain>
    </source>
</reference>
<dbReference type="InterPro" id="IPR006121">
    <property type="entry name" value="HMA_dom"/>
</dbReference>
<accession>A0ABR7QLI4</accession>